<name>A0ABU0YU99_9PROT</name>
<protein>
    <submittedName>
        <fullName evidence="2">Uncharacterized protein</fullName>
    </submittedName>
</protein>
<comment type="caution">
    <text evidence="2">The sequence shown here is derived from an EMBL/GenBank/DDBJ whole genome shotgun (WGS) entry which is preliminary data.</text>
</comment>
<proteinExistence type="predicted"/>
<reference evidence="3" key="1">
    <citation type="submission" date="2023-08" db="EMBL/GenBank/DDBJ databases">
        <title>Rhodospirillaceae gen. nov., a novel taxon isolated from the Yangtze River Yuezi River estuary sludge.</title>
        <authorList>
            <person name="Ruan L."/>
        </authorList>
    </citation>
    <scope>NUCLEOTIDE SEQUENCE [LARGE SCALE GENOMIC DNA]</scope>
    <source>
        <strain evidence="3">R-7</strain>
    </source>
</reference>
<evidence type="ECO:0000313" key="3">
    <source>
        <dbReference type="Proteomes" id="UP001230156"/>
    </source>
</evidence>
<keyword evidence="3" id="KW-1185">Reference proteome</keyword>
<sequence>MTDLYLGSPAFEPKPFTRVEPMARHEQGRWVTLGNWPSILPSEGKVFAPHLHGFSKGEILSFAVEPNRRGDVGKDQFLVASPQRAVHVLDLRPVGEEAARRTLVETGVLDSSRGTDSLVVAIADDRCVMLKMIRHPSAPRIVADPLGLEELPVYAFDARVLSGDKISGHWIAVPQVTVGREIERVNWSRDSDFLESVLRRLRRIVPQDHTFTRAQIQQLASYLAKSELLPSAPANLQPLLKRLRTFAPPLVATLGSLDEIIHILESFEPVAAKQRELRTAAERELRAEIEPRIREELLKGLAALEVQREALRAEVDSLEGEVMRLRDDVQTSETMLSTGRAALKGEISKLLTELSALPGEVEPTVDALVAALGSKLRDLAEASLLAKPAAPWSVLSLDGDPKDWRVLRETLERASTRSGLSPTDLIVVDIAARSGSLVVMPDDRSWLLQGYAAAIAGGNVIRHAIDPTVLGLEDLWARPGDRTPTAFARAWSAAKLRADRFFIVLLDGIQRSPFDLWLPSLVDVSCEPSRPPNLLLFASINAEFIDERRIWQRLPDRSTPIFPELPNELPAASVSNLTRSPQTTWFDASRIPRPAPEELLEAVDCSNQAEASVSGKARLIEAYVAAMPYGATIDRFEFAAAVAGLDARGAAEAIESCRKGRLWLRGLLEGKELRS</sequence>
<dbReference type="EMBL" id="JAUYVI010000010">
    <property type="protein sequence ID" value="MDQ7251286.1"/>
    <property type="molecule type" value="Genomic_DNA"/>
</dbReference>
<accession>A0ABU0YU99</accession>
<evidence type="ECO:0000256" key="1">
    <source>
        <dbReference type="SAM" id="Coils"/>
    </source>
</evidence>
<dbReference type="RefSeq" id="WP_379961512.1">
    <property type="nucleotide sequence ID" value="NZ_JAUYVI010000010.1"/>
</dbReference>
<dbReference type="Proteomes" id="UP001230156">
    <property type="component" value="Unassembled WGS sequence"/>
</dbReference>
<organism evidence="2 3">
    <name type="scientific">Dongia sedimenti</name>
    <dbReference type="NCBI Taxonomy" id="3064282"/>
    <lineage>
        <taxon>Bacteria</taxon>
        <taxon>Pseudomonadati</taxon>
        <taxon>Pseudomonadota</taxon>
        <taxon>Alphaproteobacteria</taxon>
        <taxon>Rhodospirillales</taxon>
        <taxon>Dongiaceae</taxon>
        <taxon>Dongia</taxon>
    </lineage>
</organism>
<gene>
    <name evidence="2" type="ORF">Q8A70_26610</name>
</gene>
<keyword evidence="1" id="KW-0175">Coiled coil</keyword>
<feature type="coiled-coil region" evidence="1">
    <location>
        <begin position="294"/>
        <end position="335"/>
    </location>
</feature>
<evidence type="ECO:0000313" key="2">
    <source>
        <dbReference type="EMBL" id="MDQ7251286.1"/>
    </source>
</evidence>